<organism evidence="17">
    <name type="scientific">Asymmetricata circumdata</name>
    <dbReference type="NCBI Taxonomy" id="1915122"/>
    <lineage>
        <taxon>Eukaryota</taxon>
        <taxon>Metazoa</taxon>
        <taxon>Ecdysozoa</taxon>
        <taxon>Arthropoda</taxon>
        <taxon>Hexapoda</taxon>
        <taxon>Insecta</taxon>
        <taxon>Pterygota</taxon>
        <taxon>Neoptera</taxon>
        <taxon>Endopterygota</taxon>
        <taxon>Coleoptera</taxon>
        <taxon>Polyphaga</taxon>
        <taxon>Elateriformia</taxon>
        <taxon>Elateroidea</taxon>
        <taxon>Lampyridae</taxon>
        <taxon>Luciolinae</taxon>
        <taxon>Asymmetricata</taxon>
    </lineage>
</organism>
<comment type="similarity">
    <text evidence="2">Belongs to the complex I subunit 6 family.</text>
</comment>
<sequence>MMMMILMITLTITFMMTTHPMSMGFILLSQTLLVAMWTGSLYLNFWYSYILFIVMVGGMLVLFIYMTSVASNEKFSFSKLFSFIITMGMLLSILILLMKSLPNNSYFDMNLELTTFKFSLNKYLMTPMMLMSLTIIIYLFIALIAVCKITNIKYGSLRKNI</sequence>
<evidence type="ECO:0000256" key="5">
    <source>
        <dbReference type="ARBA" id="ARBA00022448"/>
    </source>
</evidence>
<evidence type="ECO:0000256" key="1">
    <source>
        <dbReference type="ARBA" id="ARBA00004225"/>
    </source>
</evidence>
<keyword evidence="11" id="KW-0520">NAD</keyword>
<feature type="transmembrane region" description="Helical" evidence="16">
    <location>
        <begin position="128"/>
        <end position="149"/>
    </location>
</feature>
<proteinExistence type="inferred from homology"/>
<protein>
    <recommendedName>
        <fullName evidence="4">NADH-ubiquinone oxidoreductase chain 6</fullName>
        <ecNumber evidence="3">7.1.1.2</ecNumber>
    </recommendedName>
    <alternativeName>
        <fullName evidence="14">NADH dehydrogenase subunit 6</fullName>
    </alternativeName>
</protein>
<keyword evidence="7 16" id="KW-0812">Transmembrane</keyword>
<geneLocation type="mitochondrion" evidence="17"/>
<evidence type="ECO:0000256" key="7">
    <source>
        <dbReference type="ARBA" id="ARBA00022692"/>
    </source>
</evidence>
<dbReference type="InterPro" id="IPR050269">
    <property type="entry name" value="ComplexI_Subunit6"/>
</dbReference>
<dbReference type="EC" id="7.1.1.2" evidence="3"/>
<keyword evidence="12 17" id="KW-0496">Mitochondrion</keyword>
<dbReference type="GO" id="GO:0008137">
    <property type="term" value="F:NADH dehydrogenase (ubiquinone) activity"/>
    <property type="evidence" value="ECO:0007669"/>
    <property type="project" value="UniProtKB-EC"/>
</dbReference>
<keyword evidence="5" id="KW-0813">Transport</keyword>
<feature type="transmembrane region" description="Helical" evidence="16">
    <location>
        <begin position="80"/>
        <end position="98"/>
    </location>
</feature>
<dbReference type="EMBL" id="MK292113">
    <property type="protein sequence ID" value="QEJ81601.1"/>
    <property type="molecule type" value="Genomic_DNA"/>
</dbReference>
<accession>A0A5C0PWZ9</accession>
<keyword evidence="10 16" id="KW-1133">Transmembrane helix</keyword>
<reference evidence="17" key="1">
    <citation type="journal article" date="2019" name="Mol. Phylogenet. Evol.">
        <title>Phylogenetic analysis provides insights into the evolution of Asian fireflies and adult bioluminescence.</title>
        <authorList>
            <person name="Chen X."/>
            <person name="Dong Z."/>
            <person name="Liu G."/>
            <person name="He J."/>
            <person name="Zhao R."/>
            <person name="Wang W."/>
            <person name="Peng Y."/>
            <person name="Li X."/>
        </authorList>
    </citation>
    <scope>NUCLEOTIDE SEQUENCE</scope>
</reference>
<evidence type="ECO:0000256" key="2">
    <source>
        <dbReference type="ARBA" id="ARBA00005698"/>
    </source>
</evidence>
<evidence type="ECO:0000313" key="17">
    <source>
        <dbReference type="EMBL" id="QEJ81601.1"/>
    </source>
</evidence>
<evidence type="ECO:0000256" key="12">
    <source>
        <dbReference type="ARBA" id="ARBA00023128"/>
    </source>
</evidence>
<keyword evidence="8" id="KW-1278">Translocase</keyword>
<evidence type="ECO:0000256" key="9">
    <source>
        <dbReference type="ARBA" id="ARBA00022982"/>
    </source>
</evidence>
<name>A0A5C0PWZ9_9COLE</name>
<evidence type="ECO:0000256" key="15">
    <source>
        <dbReference type="ARBA" id="ARBA00049551"/>
    </source>
</evidence>
<dbReference type="GO" id="GO:0031966">
    <property type="term" value="C:mitochondrial membrane"/>
    <property type="evidence" value="ECO:0007669"/>
    <property type="project" value="UniProtKB-SubCell"/>
</dbReference>
<evidence type="ECO:0000256" key="14">
    <source>
        <dbReference type="ARBA" id="ARBA00031019"/>
    </source>
</evidence>
<evidence type="ECO:0000256" key="11">
    <source>
        <dbReference type="ARBA" id="ARBA00023027"/>
    </source>
</evidence>
<keyword evidence="9" id="KW-0249">Electron transport</keyword>
<evidence type="ECO:0000256" key="6">
    <source>
        <dbReference type="ARBA" id="ARBA00022660"/>
    </source>
</evidence>
<dbReference type="PANTHER" id="PTHR11435:SF1">
    <property type="entry name" value="NADH-UBIQUINONE OXIDOREDUCTASE CHAIN 6"/>
    <property type="match status" value="1"/>
</dbReference>
<keyword evidence="6" id="KW-0679">Respiratory chain</keyword>
<evidence type="ECO:0000256" key="3">
    <source>
        <dbReference type="ARBA" id="ARBA00012944"/>
    </source>
</evidence>
<comment type="catalytic activity">
    <reaction evidence="15">
        <text>a ubiquinone + NADH + 5 H(+)(in) = a ubiquinol + NAD(+) + 4 H(+)(out)</text>
        <dbReference type="Rhea" id="RHEA:29091"/>
        <dbReference type="Rhea" id="RHEA-COMP:9565"/>
        <dbReference type="Rhea" id="RHEA-COMP:9566"/>
        <dbReference type="ChEBI" id="CHEBI:15378"/>
        <dbReference type="ChEBI" id="CHEBI:16389"/>
        <dbReference type="ChEBI" id="CHEBI:17976"/>
        <dbReference type="ChEBI" id="CHEBI:57540"/>
        <dbReference type="ChEBI" id="CHEBI:57945"/>
        <dbReference type="EC" id="7.1.1.2"/>
    </reaction>
</comment>
<evidence type="ECO:0000256" key="8">
    <source>
        <dbReference type="ARBA" id="ARBA00022967"/>
    </source>
</evidence>
<dbReference type="PANTHER" id="PTHR11435">
    <property type="entry name" value="NADH UBIQUINONE OXIDOREDUCTASE SUBUNIT ND6"/>
    <property type="match status" value="1"/>
</dbReference>
<feature type="transmembrane region" description="Helical" evidence="16">
    <location>
        <begin position="46"/>
        <end position="68"/>
    </location>
</feature>
<evidence type="ECO:0000256" key="16">
    <source>
        <dbReference type="SAM" id="Phobius"/>
    </source>
</evidence>
<evidence type="ECO:0000256" key="4">
    <source>
        <dbReference type="ARBA" id="ARBA00021095"/>
    </source>
</evidence>
<evidence type="ECO:0000256" key="13">
    <source>
        <dbReference type="ARBA" id="ARBA00023136"/>
    </source>
</evidence>
<gene>
    <name evidence="17" type="primary">ND6</name>
    <name evidence="17" type="ORF">FM04_27</name>
</gene>
<evidence type="ECO:0000256" key="10">
    <source>
        <dbReference type="ARBA" id="ARBA00022989"/>
    </source>
</evidence>
<comment type="subcellular location">
    <subcellularLocation>
        <location evidence="1">Mitochondrion membrane</location>
        <topology evidence="1">Multi-pass membrane protein</topology>
    </subcellularLocation>
</comment>
<dbReference type="AlphaFoldDB" id="A0A5C0PWZ9"/>
<keyword evidence="13 16" id="KW-0472">Membrane</keyword>